<proteinExistence type="predicted"/>
<dbReference type="Proteomes" id="UP000775872">
    <property type="component" value="Unassembled WGS sequence"/>
</dbReference>
<dbReference type="OrthoDB" id="5125934at2759"/>
<reference evidence="1 2" key="2">
    <citation type="submission" date="2021-10" db="EMBL/GenBank/DDBJ databases">
        <authorList>
            <person name="Piombo E."/>
        </authorList>
    </citation>
    <scope>NUCLEOTIDE SEQUENCE [LARGE SCALE GENOMIC DNA]</scope>
</reference>
<gene>
    <name evidence="1" type="ORF">CSOL1703_00011004</name>
</gene>
<comment type="caution">
    <text evidence="1">The sequence shown here is derived from an EMBL/GenBank/DDBJ whole genome shotgun (WGS) entry which is preliminary data.</text>
</comment>
<protein>
    <submittedName>
        <fullName evidence="1">Uncharacterized protein</fullName>
    </submittedName>
</protein>
<sequence>MALDRDPRKTEAGNLHLPDLVIRRICTFFCKHCEPPSLGEEDAPEHLTHKGHATLLSLCRVSKSVYFTAQRILYHNVDIRIPQNNLERPLRVTVGFLTSLRIYPHLKNHVRSVSIQDERWAGPGQCDVRDSDENPPLPRSLLNALRTLSNSVRIPLSNGHLDNLHLMETLMQLIFVSVRTSPELKLAVRPQSPWQDDLFTVWKTASSLGDHSASLFLTQQLSFILPSIPKCSCHGRLTGLYPHQYVENMAARFLIGQAAQSLRSLVCTANDLRNTPCLPQLQDLKLCIQDVTPDLESDMKQLPSLRRLSCEYYALTRGEPPHRLFQALKSCSATLQELKISANKAMFLEAQLAQIGLRRLKQFKILPLLGFKALRSFSFDGKIMRHFANSLEQAMPSPGGDELSPILLPDSLETIHINLDEISQTGEGEFEKPCMEAILHAGKKNLRMVVISSRRRRRHKFTMANLRAGPRESRQECSWEITEVHDDEKLRLTQEEDFPAWDGC</sequence>
<name>A0A9N9WAK4_9HYPO</name>
<dbReference type="SUPFAM" id="SSF52047">
    <property type="entry name" value="RNI-like"/>
    <property type="match status" value="1"/>
</dbReference>
<dbReference type="InterPro" id="IPR032675">
    <property type="entry name" value="LRR_dom_sf"/>
</dbReference>
<evidence type="ECO:0000313" key="1">
    <source>
        <dbReference type="EMBL" id="CAH0045258.1"/>
    </source>
</evidence>
<keyword evidence="2" id="KW-1185">Reference proteome</keyword>
<dbReference type="Gene3D" id="3.80.10.10">
    <property type="entry name" value="Ribonuclease Inhibitor"/>
    <property type="match status" value="1"/>
</dbReference>
<accession>A0A9N9WAK4</accession>
<evidence type="ECO:0000313" key="2">
    <source>
        <dbReference type="Proteomes" id="UP000775872"/>
    </source>
</evidence>
<dbReference type="AlphaFoldDB" id="A0A9N9WAK4"/>
<reference evidence="2" key="1">
    <citation type="submission" date="2019-06" db="EMBL/GenBank/DDBJ databases">
        <authorList>
            <person name="Broberg M."/>
        </authorList>
    </citation>
    <scope>NUCLEOTIDE SEQUENCE [LARGE SCALE GENOMIC DNA]</scope>
</reference>
<dbReference type="EMBL" id="CABFOC020000011">
    <property type="protein sequence ID" value="CAH0045258.1"/>
    <property type="molecule type" value="Genomic_DNA"/>
</dbReference>
<organism evidence="1 2">
    <name type="scientific">Clonostachys solani</name>
    <dbReference type="NCBI Taxonomy" id="160281"/>
    <lineage>
        <taxon>Eukaryota</taxon>
        <taxon>Fungi</taxon>
        <taxon>Dikarya</taxon>
        <taxon>Ascomycota</taxon>
        <taxon>Pezizomycotina</taxon>
        <taxon>Sordariomycetes</taxon>
        <taxon>Hypocreomycetidae</taxon>
        <taxon>Hypocreales</taxon>
        <taxon>Bionectriaceae</taxon>
        <taxon>Clonostachys</taxon>
    </lineage>
</organism>